<dbReference type="InterPro" id="IPR013824">
    <property type="entry name" value="Topo_IA_cen_sub1"/>
</dbReference>
<dbReference type="AlphaFoldDB" id="A0A7J7IIF0"/>
<sequence length="375" mass="42007">MWLGSAFLTPLDGVLRALPLSWRHRLSSGWSCRRSLKTIEPSVPCRSLGKVTSAPRKGGAVGPGRLRGSTPPEQSADEPSAEANGRRSRGSRRKTTEQKAAKGTRRRSTVKNAGRDVSSPAQEANEETSSGGGAISKTRRALVIVESPAKARTIQKFLPSHFIVESCMGHIRDLPQSARQIPTELKEHPWARLGVNVADSFRPLYIVPENRQETVERLREQLATADELVLATDEDREGEAISWHLVELLRPQVPVRRAVFHEITEDAIQEAFRNFREIDMNLVHAQETRRILDRLAGYTLSPLLWKKIAPGLSAGRVQSVALSMIVERELERLRFRSARYWSILAKLRLEHGQASESPTLQAELVRIGQARHSEW</sequence>
<reference evidence="5 6" key="1">
    <citation type="journal article" date="2020" name="J. Phycol.">
        <title>Comparative genome analysis reveals Cyanidiococcus gen. nov., a new extremophilic red algal genus sister to Cyanidioschyzon (Cyanidioschyzonaceae, Rhodophyta).</title>
        <authorList>
            <person name="Liu S.-L."/>
            <person name="Chiang Y.-R."/>
            <person name="Yoon H.S."/>
            <person name="Fu H.-Y."/>
        </authorList>
    </citation>
    <scope>NUCLEOTIDE SEQUENCE [LARGE SCALE GENOMIC DNA]</scope>
    <source>
        <strain evidence="5 6">THAL066</strain>
    </source>
</reference>
<dbReference type="GO" id="GO:0003917">
    <property type="term" value="F:DNA topoisomerase type I (single strand cut, ATP-independent) activity"/>
    <property type="evidence" value="ECO:0007669"/>
    <property type="project" value="InterPro"/>
</dbReference>
<gene>
    <name evidence="5" type="ORF">F1559_003764</name>
</gene>
<dbReference type="InterPro" id="IPR006171">
    <property type="entry name" value="TOPRIM_dom"/>
</dbReference>
<dbReference type="SMART" id="SM00436">
    <property type="entry name" value="TOP1Bc"/>
    <property type="match status" value="1"/>
</dbReference>
<dbReference type="GO" id="GO:0006265">
    <property type="term" value="P:DNA topological change"/>
    <property type="evidence" value="ECO:0007669"/>
    <property type="project" value="InterPro"/>
</dbReference>
<dbReference type="PANTHER" id="PTHR42785">
    <property type="entry name" value="DNA TOPOISOMERASE, TYPE IA, CORE"/>
    <property type="match status" value="1"/>
</dbReference>
<evidence type="ECO:0000259" key="4">
    <source>
        <dbReference type="PROSITE" id="PS52039"/>
    </source>
</evidence>
<keyword evidence="6" id="KW-1185">Reference proteome</keyword>
<evidence type="ECO:0000256" key="1">
    <source>
        <dbReference type="ARBA" id="ARBA00023235"/>
    </source>
</evidence>
<feature type="domain" description="Toprim" evidence="3">
    <location>
        <begin position="140"/>
        <end position="264"/>
    </location>
</feature>
<dbReference type="Gene3D" id="3.40.50.140">
    <property type="match status" value="1"/>
</dbReference>
<dbReference type="GO" id="GO:0003677">
    <property type="term" value="F:DNA binding"/>
    <property type="evidence" value="ECO:0007669"/>
    <property type="project" value="InterPro"/>
</dbReference>
<evidence type="ECO:0000313" key="6">
    <source>
        <dbReference type="Proteomes" id="UP000530660"/>
    </source>
</evidence>
<dbReference type="InterPro" id="IPR013497">
    <property type="entry name" value="Topo_IA_cen"/>
</dbReference>
<dbReference type="PRINTS" id="PR00417">
    <property type="entry name" value="PRTPISMRASEI"/>
</dbReference>
<dbReference type="InterPro" id="IPR013825">
    <property type="entry name" value="Topo_IA_cen_sub2"/>
</dbReference>
<dbReference type="CDD" id="cd03363">
    <property type="entry name" value="TOPRIM_TopoIA_TopoI"/>
    <property type="match status" value="1"/>
</dbReference>
<dbReference type="OrthoDB" id="38765at2759"/>
<dbReference type="InterPro" id="IPR003601">
    <property type="entry name" value="Topo_IA_2"/>
</dbReference>
<dbReference type="Gene3D" id="1.10.460.10">
    <property type="entry name" value="Topoisomerase I, domain 2"/>
    <property type="match status" value="1"/>
</dbReference>
<dbReference type="PANTHER" id="PTHR42785:SF1">
    <property type="entry name" value="DNA TOPOISOMERASE"/>
    <property type="match status" value="1"/>
</dbReference>
<accession>A0A7J7IIF0</accession>
<dbReference type="PROSITE" id="PS52039">
    <property type="entry name" value="TOPO_IA_2"/>
    <property type="match status" value="1"/>
</dbReference>
<dbReference type="Gene3D" id="2.70.20.10">
    <property type="entry name" value="Topoisomerase I, domain 3"/>
    <property type="match status" value="1"/>
</dbReference>
<evidence type="ECO:0000256" key="2">
    <source>
        <dbReference type="SAM" id="MobiDB-lite"/>
    </source>
</evidence>
<dbReference type="InterPro" id="IPR000380">
    <property type="entry name" value="Topo_IA"/>
</dbReference>
<keyword evidence="1" id="KW-0413">Isomerase</keyword>
<dbReference type="PROSITE" id="PS50880">
    <property type="entry name" value="TOPRIM"/>
    <property type="match status" value="1"/>
</dbReference>
<dbReference type="Pfam" id="PF01131">
    <property type="entry name" value="Topoisom_bac"/>
    <property type="match status" value="1"/>
</dbReference>
<dbReference type="Pfam" id="PF01751">
    <property type="entry name" value="Toprim"/>
    <property type="match status" value="1"/>
</dbReference>
<dbReference type="SMART" id="SM00493">
    <property type="entry name" value="TOPRIM"/>
    <property type="match status" value="1"/>
</dbReference>
<feature type="domain" description="Topo IA-type catalytic" evidence="4">
    <location>
        <begin position="279"/>
        <end position="375"/>
    </location>
</feature>
<evidence type="ECO:0008006" key="7">
    <source>
        <dbReference type="Google" id="ProtNLM"/>
    </source>
</evidence>
<dbReference type="InterPro" id="IPR034149">
    <property type="entry name" value="TOPRIM_TopoI"/>
</dbReference>
<evidence type="ECO:0000313" key="5">
    <source>
        <dbReference type="EMBL" id="KAF6002277.1"/>
    </source>
</evidence>
<dbReference type="InterPro" id="IPR023405">
    <property type="entry name" value="Topo_IA_core_domain"/>
</dbReference>
<dbReference type="Proteomes" id="UP000530660">
    <property type="component" value="Unassembled WGS sequence"/>
</dbReference>
<feature type="region of interest" description="Disordered" evidence="2">
    <location>
        <begin position="46"/>
        <end position="134"/>
    </location>
</feature>
<name>A0A7J7IIF0_9RHOD</name>
<dbReference type="EMBL" id="VWRR01000011">
    <property type="protein sequence ID" value="KAF6002277.1"/>
    <property type="molecule type" value="Genomic_DNA"/>
</dbReference>
<organism evidence="5 6">
    <name type="scientific">Cyanidiococcus yangmingshanensis</name>
    <dbReference type="NCBI Taxonomy" id="2690220"/>
    <lineage>
        <taxon>Eukaryota</taxon>
        <taxon>Rhodophyta</taxon>
        <taxon>Bangiophyceae</taxon>
        <taxon>Cyanidiales</taxon>
        <taxon>Cyanidiaceae</taxon>
        <taxon>Cyanidiococcus</taxon>
    </lineage>
</organism>
<protein>
    <recommendedName>
        <fullName evidence="7">DNA topoisomerase 1</fullName>
    </recommendedName>
</protein>
<comment type="caution">
    <text evidence="5">The sequence shown here is derived from an EMBL/GenBank/DDBJ whole genome shotgun (WGS) entry which is preliminary data.</text>
</comment>
<proteinExistence type="predicted"/>
<dbReference type="SUPFAM" id="SSF56712">
    <property type="entry name" value="Prokaryotic type I DNA topoisomerase"/>
    <property type="match status" value="1"/>
</dbReference>
<evidence type="ECO:0000259" key="3">
    <source>
        <dbReference type="PROSITE" id="PS50880"/>
    </source>
</evidence>